<comment type="caution">
    <text evidence="2">The sequence shown here is derived from an EMBL/GenBank/DDBJ whole genome shotgun (WGS) entry which is preliminary data.</text>
</comment>
<sequence>MSVVFSLGALVAFILVYATHVALSANDSKRRSDAYRVLRVLCWTVGVTCVSVVARLHVAGML</sequence>
<accession>A0A4V3D0I3</accession>
<keyword evidence="1" id="KW-0472">Membrane</keyword>
<keyword evidence="1" id="KW-0812">Transmembrane</keyword>
<evidence type="ECO:0000313" key="2">
    <source>
        <dbReference type="EMBL" id="TDQ05845.1"/>
    </source>
</evidence>
<organism evidence="2 3">
    <name type="scientific">Labedaea rhizosphaerae</name>
    <dbReference type="NCBI Taxonomy" id="598644"/>
    <lineage>
        <taxon>Bacteria</taxon>
        <taxon>Bacillati</taxon>
        <taxon>Actinomycetota</taxon>
        <taxon>Actinomycetes</taxon>
        <taxon>Pseudonocardiales</taxon>
        <taxon>Pseudonocardiaceae</taxon>
        <taxon>Labedaea</taxon>
    </lineage>
</organism>
<reference evidence="2 3" key="1">
    <citation type="submission" date="2019-03" db="EMBL/GenBank/DDBJ databases">
        <title>Genomic Encyclopedia of Type Strains, Phase IV (KMG-IV): sequencing the most valuable type-strain genomes for metagenomic binning, comparative biology and taxonomic classification.</title>
        <authorList>
            <person name="Goeker M."/>
        </authorList>
    </citation>
    <scope>NUCLEOTIDE SEQUENCE [LARGE SCALE GENOMIC DNA]</scope>
    <source>
        <strain evidence="2 3">DSM 45361</strain>
    </source>
</reference>
<evidence type="ECO:0000313" key="3">
    <source>
        <dbReference type="Proteomes" id="UP000295444"/>
    </source>
</evidence>
<protein>
    <submittedName>
        <fullName evidence="2">Uncharacterized protein</fullName>
    </submittedName>
</protein>
<evidence type="ECO:0000256" key="1">
    <source>
        <dbReference type="SAM" id="Phobius"/>
    </source>
</evidence>
<dbReference type="EMBL" id="SNXZ01000001">
    <property type="protein sequence ID" value="TDQ05845.1"/>
    <property type="molecule type" value="Genomic_DNA"/>
</dbReference>
<gene>
    <name evidence="2" type="ORF">EV186_1011823</name>
</gene>
<feature type="transmembrane region" description="Helical" evidence="1">
    <location>
        <begin position="34"/>
        <end position="56"/>
    </location>
</feature>
<proteinExistence type="predicted"/>
<keyword evidence="1" id="KW-1133">Transmembrane helix</keyword>
<dbReference type="AlphaFoldDB" id="A0A4V3D0I3"/>
<dbReference type="Proteomes" id="UP000295444">
    <property type="component" value="Unassembled WGS sequence"/>
</dbReference>
<keyword evidence="3" id="KW-1185">Reference proteome</keyword>
<name>A0A4V3D0I3_LABRH</name>